<evidence type="ECO:0000256" key="2">
    <source>
        <dbReference type="ARBA" id="ARBA00022801"/>
    </source>
</evidence>
<feature type="binding site" evidence="3">
    <location>
        <position position="9"/>
    </location>
    <ligand>
        <name>a divalent metal cation</name>
        <dbReference type="ChEBI" id="CHEBI:60240"/>
        <label>1</label>
    </ligand>
</feature>
<dbReference type="GO" id="GO:0016788">
    <property type="term" value="F:hydrolase activity, acting on ester bonds"/>
    <property type="evidence" value="ECO:0007669"/>
    <property type="project" value="InterPro"/>
</dbReference>
<dbReference type="GO" id="GO:0046872">
    <property type="term" value="F:metal ion binding"/>
    <property type="evidence" value="ECO:0007669"/>
    <property type="project" value="UniProtKB-KW"/>
</dbReference>
<dbReference type="PIRSF" id="PIRSF005902">
    <property type="entry name" value="DNase_TatD"/>
    <property type="match status" value="1"/>
</dbReference>
<accession>A0A1F6G3M5</accession>
<dbReference type="InterPro" id="IPR015991">
    <property type="entry name" value="TatD/YcfH-like"/>
</dbReference>
<evidence type="ECO:0000256" key="1">
    <source>
        <dbReference type="ARBA" id="ARBA00022723"/>
    </source>
</evidence>
<dbReference type="CDD" id="cd01310">
    <property type="entry name" value="TatD_DNAse"/>
    <property type="match status" value="1"/>
</dbReference>
<dbReference type="NCBIfam" id="TIGR00010">
    <property type="entry name" value="YchF/TatD family DNA exonuclease"/>
    <property type="match status" value="1"/>
</dbReference>
<dbReference type="AlphaFoldDB" id="A0A1F6G3M5"/>
<organism evidence="4 5">
    <name type="scientific">Candidatus Kaiserbacteria bacterium RIFOXYD1_FULL_47_14</name>
    <dbReference type="NCBI Taxonomy" id="1798533"/>
    <lineage>
        <taxon>Bacteria</taxon>
        <taxon>Candidatus Kaiseribacteriota</taxon>
    </lineage>
</organism>
<sequence length="275" mass="31103">MTVRYIDTHCHLQFKQYAQDREEIIERMKEEGIAVIVVGTDLETSKEAVALAEKYEHLYAAVGMHPNNVRDIVSPSSNEGLTMSKFRELATHPKVVAIGECGLDYFRLEEASDELKNKQKELLQKHIILATELDKPLVIHVRPSKGTMDAYADLIEILKEAKKEYPKLRGDIHFFAGGLAEAELFFALDFTISFTAVITFSRDYDDIIKTVPLANILSETDAPYVAPLERRGERNDPLSVTRVIAKIAEIRGEDIELVRTTILDNARRSFALRAL</sequence>
<proteinExistence type="predicted"/>
<evidence type="ECO:0008006" key="6">
    <source>
        <dbReference type="Google" id="ProtNLM"/>
    </source>
</evidence>
<dbReference type="InterPro" id="IPR001130">
    <property type="entry name" value="TatD-like"/>
</dbReference>
<dbReference type="GO" id="GO:0004536">
    <property type="term" value="F:DNA nuclease activity"/>
    <property type="evidence" value="ECO:0007669"/>
    <property type="project" value="InterPro"/>
</dbReference>
<evidence type="ECO:0000313" key="4">
    <source>
        <dbReference type="EMBL" id="OGG92722.1"/>
    </source>
</evidence>
<keyword evidence="1 3" id="KW-0479">Metal-binding</keyword>
<dbReference type="PANTHER" id="PTHR46124:SF2">
    <property type="entry name" value="D-AMINOACYL-TRNA DEACYLASE"/>
    <property type="match status" value="1"/>
</dbReference>
<gene>
    <name evidence="4" type="ORF">A2609_01305</name>
</gene>
<feature type="binding site" evidence="3">
    <location>
        <position position="221"/>
    </location>
    <ligand>
        <name>a divalent metal cation</name>
        <dbReference type="ChEBI" id="CHEBI:60240"/>
        <label>1</label>
    </ligand>
</feature>
<dbReference type="FunFam" id="3.20.20.140:FF:000005">
    <property type="entry name" value="TatD family hydrolase"/>
    <property type="match status" value="1"/>
</dbReference>
<dbReference type="PANTHER" id="PTHR46124">
    <property type="entry name" value="D-AMINOACYL-TRNA DEACYLASE"/>
    <property type="match status" value="1"/>
</dbReference>
<comment type="caution">
    <text evidence="4">The sequence shown here is derived from an EMBL/GenBank/DDBJ whole genome shotgun (WGS) entry which is preliminary data.</text>
</comment>
<evidence type="ECO:0000313" key="5">
    <source>
        <dbReference type="Proteomes" id="UP000176867"/>
    </source>
</evidence>
<dbReference type="Pfam" id="PF01026">
    <property type="entry name" value="TatD_DNase"/>
    <property type="match status" value="1"/>
</dbReference>
<feature type="binding site" evidence="3">
    <location>
        <position position="173"/>
    </location>
    <ligand>
        <name>a divalent metal cation</name>
        <dbReference type="ChEBI" id="CHEBI:60240"/>
        <label>2</label>
    </ligand>
</feature>
<feature type="binding site" evidence="3">
    <location>
        <position position="11"/>
    </location>
    <ligand>
        <name>a divalent metal cation</name>
        <dbReference type="ChEBI" id="CHEBI:60240"/>
        <label>1</label>
    </ligand>
</feature>
<reference evidence="4 5" key="1">
    <citation type="journal article" date="2016" name="Nat. Commun.">
        <title>Thousands of microbial genomes shed light on interconnected biogeochemical processes in an aquifer system.</title>
        <authorList>
            <person name="Anantharaman K."/>
            <person name="Brown C.T."/>
            <person name="Hug L.A."/>
            <person name="Sharon I."/>
            <person name="Castelle C.J."/>
            <person name="Probst A.J."/>
            <person name="Thomas B.C."/>
            <person name="Singh A."/>
            <person name="Wilkins M.J."/>
            <person name="Karaoz U."/>
            <person name="Brodie E.L."/>
            <person name="Williams K.H."/>
            <person name="Hubbard S.S."/>
            <person name="Banfield J.F."/>
        </authorList>
    </citation>
    <scope>NUCLEOTIDE SEQUENCE [LARGE SCALE GENOMIC DNA]</scope>
</reference>
<feature type="binding site" evidence="3">
    <location>
        <position position="100"/>
    </location>
    <ligand>
        <name>a divalent metal cation</name>
        <dbReference type="ChEBI" id="CHEBI:60240"/>
        <label>1</label>
    </ligand>
</feature>
<keyword evidence="2" id="KW-0378">Hydrolase</keyword>
<dbReference type="EMBL" id="MFMU01000021">
    <property type="protein sequence ID" value="OGG92722.1"/>
    <property type="molecule type" value="Genomic_DNA"/>
</dbReference>
<dbReference type="Proteomes" id="UP000176867">
    <property type="component" value="Unassembled WGS sequence"/>
</dbReference>
<dbReference type="InterPro" id="IPR032466">
    <property type="entry name" value="Metal_Hydrolase"/>
</dbReference>
<name>A0A1F6G3M5_9BACT</name>
<protein>
    <recommendedName>
        <fullName evidence="6">Hydrolase TatD</fullName>
    </recommendedName>
</protein>
<dbReference type="SUPFAM" id="SSF51556">
    <property type="entry name" value="Metallo-dependent hydrolases"/>
    <property type="match status" value="1"/>
</dbReference>
<feature type="binding site" evidence="3">
    <location>
        <position position="140"/>
    </location>
    <ligand>
        <name>a divalent metal cation</name>
        <dbReference type="ChEBI" id="CHEBI:60240"/>
        <label>2</label>
    </ligand>
</feature>
<dbReference type="Gene3D" id="3.20.20.140">
    <property type="entry name" value="Metal-dependent hydrolases"/>
    <property type="match status" value="1"/>
</dbReference>
<evidence type="ECO:0000256" key="3">
    <source>
        <dbReference type="PIRSR" id="PIRSR005902-1"/>
    </source>
</evidence>
<dbReference type="STRING" id="1798533.A2609_01305"/>